<sequence>MKPPESPPNAFHVMTDQFIFQSHSESDTQQLGERIGRAIATGLTIALDGQLGAGKTNLVRSICRGLDADADLVNSPTFVLMQTYADGRLPVFHFDAYRLGDVDEFLAIGAEEYLHDDGIVCLIEWADIVREVLPSDHLAIRIRHTGETSREFAMSGSGAASRAVVEAIAKG</sequence>
<keyword evidence="9" id="KW-0460">Magnesium</keyword>
<organism evidence="11 12">
    <name type="scientific">Fuerstiella marisgermanici</name>
    <dbReference type="NCBI Taxonomy" id="1891926"/>
    <lineage>
        <taxon>Bacteria</taxon>
        <taxon>Pseudomonadati</taxon>
        <taxon>Planctomycetota</taxon>
        <taxon>Planctomycetia</taxon>
        <taxon>Planctomycetales</taxon>
        <taxon>Planctomycetaceae</taxon>
        <taxon>Fuerstiella</taxon>
    </lineage>
</organism>
<dbReference type="PANTHER" id="PTHR33540:SF2">
    <property type="entry name" value="TRNA THREONYLCARBAMOYLADENOSINE BIOSYNTHESIS PROTEIN TSAE"/>
    <property type="match status" value="1"/>
</dbReference>
<gene>
    <name evidence="11" type="ORF">Fuma_03841</name>
</gene>
<dbReference type="KEGG" id="fmr:Fuma_03841"/>
<keyword evidence="4" id="KW-0963">Cytoplasm</keyword>
<dbReference type="EMBL" id="CP017641">
    <property type="protein sequence ID" value="APZ94217.1"/>
    <property type="molecule type" value="Genomic_DNA"/>
</dbReference>
<evidence type="ECO:0000256" key="6">
    <source>
        <dbReference type="ARBA" id="ARBA00022723"/>
    </source>
</evidence>
<reference evidence="11 12" key="1">
    <citation type="journal article" date="2016" name="Front. Microbiol.">
        <title>Fuerstia marisgermanicae gen. nov., sp. nov., an Unusual Member of the Phylum Planctomycetes from the German Wadden Sea.</title>
        <authorList>
            <person name="Kohn T."/>
            <person name="Heuer A."/>
            <person name="Jogler M."/>
            <person name="Vollmers J."/>
            <person name="Boedeker C."/>
            <person name="Bunk B."/>
            <person name="Rast P."/>
            <person name="Borchert D."/>
            <person name="Glockner I."/>
            <person name="Freese H.M."/>
            <person name="Klenk H.P."/>
            <person name="Overmann J."/>
            <person name="Kaster A.K."/>
            <person name="Rohde M."/>
            <person name="Wiegand S."/>
            <person name="Jogler C."/>
        </authorList>
    </citation>
    <scope>NUCLEOTIDE SEQUENCE [LARGE SCALE GENOMIC DNA]</scope>
    <source>
        <strain evidence="11 12">NH11</strain>
    </source>
</reference>
<comment type="subcellular location">
    <subcellularLocation>
        <location evidence="1">Cytoplasm</location>
    </subcellularLocation>
</comment>
<dbReference type="AlphaFoldDB" id="A0A1P8WJK0"/>
<dbReference type="STRING" id="1891926.Fuma_03841"/>
<keyword evidence="8" id="KW-0067">ATP-binding</keyword>
<evidence type="ECO:0000256" key="9">
    <source>
        <dbReference type="ARBA" id="ARBA00022842"/>
    </source>
</evidence>
<evidence type="ECO:0000256" key="1">
    <source>
        <dbReference type="ARBA" id="ARBA00004496"/>
    </source>
</evidence>
<dbReference type="Pfam" id="PF02367">
    <property type="entry name" value="TsaE"/>
    <property type="match status" value="1"/>
</dbReference>
<name>A0A1P8WJK0_9PLAN</name>
<dbReference type="SUPFAM" id="SSF52540">
    <property type="entry name" value="P-loop containing nucleoside triphosphate hydrolases"/>
    <property type="match status" value="1"/>
</dbReference>
<evidence type="ECO:0000313" key="11">
    <source>
        <dbReference type="EMBL" id="APZ94217.1"/>
    </source>
</evidence>
<dbReference type="Proteomes" id="UP000187735">
    <property type="component" value="Chromosome"/>
</dbReference>
<evidence type="ECO:0000256" key="10">
    <source>
        <dbReference type="ARBA" id="ARBA00032441"/>
    </source>
</evidence>
<evidence type="ECO:0000256" key="5">
    <source>
        <dbReference type="ARBA" id="ARBA00022694"/>
    </source>
</evidence>
<dbReference type="InterPro" id="IPR027417">
    <property type="entry name" value="P-loop_NTPase"/>
</dbReference>
<keyword evidence="6" id="KW-0479">Metal-binding</keyword>
<dbReference type="Gene3D" id="3.40.50.300">
    <property type="entry name" value="P-loop containing nucleotide triphosphate hydrolases"/>
    <property type="match status" value="1"/>
</dbReference>
<dbReference type="GO" id="GO:0002949">
    <property type="term" value="P:tRNA threonylcarbamoyladenosine modification"/>
    <property type="evidence" value="ECO:0007669"/>
    <property type="project" value="InterPro"/>
</dbReference>
<keyword evidence="7" id="KW-0547">Nucleotide-binding</keyword>
<dbReference type="InterPro" id="IPR003442">
    <property type="entry name" value="T6A_TsaE"/>
</dbReference>
<dbReference type="GO" id="GO:0005524">
    <property type="term" value="F:ATP binding"/>
    <property type="evidence" value="ECO:0007669"/>
    <property type="project" value="UniProtKB-KW"/>
</dbReference>
<protein>
    <recommendedName>
        <fullName evidence="3">tRNA threonylcarbamoyladenosine biosynthesis protein TsaE</fullName>
    </recommendedName>
    <alternativeName>
        <fullName evidence="10">t(6)A37 threonylcarbamoyladenosine biosynthesis protein TsaE</fullName>
    </alternativeName>
</protein>
<keyword evidence="12" id="KW-1185">Reference proteome</keyword>
<proteinExistence type="inferred from homology"/>
<accession>A0A1P8WJK0</accession>
<evidence type="ECO:0000256" key="2">
    <source>
        <dbReference type="ARBA" id="ARBA00007599"/>
    </source>
</evidence>
<comment type="similarity">
    <text evidence="2">Belongs to the TsaE family.</text>
</comment>
<evidence type="ECO:0000256" key="3">
    <source>
        <dbReference type="ARBA" id="ARBA00019010"/>
    </source>
</evidence>
<dbReference type="GO" id="GO:0046872">
    <property type="term" value="F:metal ion binding"/>
    <property type="evidence" value="ECO:0007669"/>
    <property type="project" value="UniProtKB-KW"/>
</dbReference>
<evidence type="ECO:0000313" key="12">
    <source>
        <dbReference type="Proteomes" id="UP000187735"/>
    </source>
</evidence>
<dbReference type="PANTHER" id="PTHR33540">
    <property type="entry name" value="TRNA THREONYLCARBAMOYLADENOSINE BIOSYNTHESIS PROTEIN TSAE"/>
    <property type="match status" value="1"/>
</dbReference>
<keyword evidence="5" id="KW-0819">tRNA processing</keyword>
<evidence type="ECO:0000256" key="7">
    <source>
        <dbReference type="ARBA" id="ARBA00022741"/>
    </source>
</evidence>
<evidence type="ECO:0000256" key="8">
    <source>
        <dbReference type="ARBA" id="ARBA00022840"/>
    </source>
</evidence>
<dbReference type="GO" id="GO:0005737">
    <property type="term" value="C:cytoplasm"/>
    <property type="evidence" value="ECO:0007669"/>
    <property type="project" value="UniProtKB-SubCell"/>
</dbReference>
<evidence type="ECO:0000256" key="4">
    <source>
        <dbReference type="ARBA" id="ARBA00022490"/>
    </source>
</evidence>
<dbReference type="NCBIfam" id="TIGR00150">
    <property type="entry name" value="T6A_YjeE"/>
    <property type="match status" value="1"/>
</dbReference>